<comment type="caution">
    <text evidence="3">The sequence shown here is derived from an EMBL/GenBank/DDBJ whole genome shotgun (WGS) entry which is preliminary data.</text>
</comment>
<organism evidence="3 4">
    <name type="scientific">Sulfobacillus benefaciens</name>
    <dbReference type="NCBI Taxonomy" id="453960"/>
    <lineage>
        <taxon>Bacteria</taxon>
        <taxon>Bacillati</taxon>
        <taxon>Bacillota</taxon>
        <taxon>Clostridia</taxon>
        <taxon>Eubacteriales</taxon>
        <taxon>Clostridiales Family XVII. Incertae Sedis</taxon>
        <taxon>Sulfobacillus</taxon>
    </lineage>
</organism>
<dbReference type="InterPro" id="IPR036812">
    <property type="entry name" value="NAD(P)_OxRdtase_dom_sf"/>
</dbReference>
<sequence>MEILQCRLGSSDRFVSAIGLGTWQFSQGHGLIGKFWPSLDNNTIREIVKAAHSGGINWFDTAEAYGRGQSEYALSQALNDLQIPHNDALIATKWWPLLRSSRSLESTIHERLQRLQGWPITLYQIHQPYSTSSIADQMTSMARLLDLGLIQQAGVSNFSASQMTAAYRALKAHGHTLSSNQVRFNLLDRRIETNGVLSAAQDLGMTIIAYSPLAQGLLTGKFHNGSTSLKGFRRFTPQFSSRGLAKTSSLIHVLDTLAAKYQVTMAEVALNWLITTPGQFVTAIAGATSQAQASQNAHAMTWKLTASDRSALDQVF</sequence>
<evidence type="ECO:0000313" key="4">
    <source>
        <dbReference type="Proteomes" id="UP000242972"/>
    </source>
</evidence>
<dbReference type="PANTHER" id="PTHR43364:SF4">
    <property type="entry name" value="NAD(P)-LINKED OXIDOREDUCTASE SUPERFAMILY PROTEIN"/>
    <property type="match status" value="1"/>
</dbReference>
<evidence type="ECO:0000259" key="2">
    <source>
        <dbReference type="Pfam" id="PF00248"/>
    </source>
</evidence>
<evidence type="ECO:0000313" key="3">
    <source>
        <dbReference type="EMBL" id="PSR26165.1"/>
    </source>
</evidence>
<dbReference type="EMBL" id="PXYW01000131">
    <property type="protein sequence ID" value="PSR26165.1"/>
    <property type="molecule type" value="Genomic_DNA"/>
</dbReference>
<evidence type="ECO:0000256" key="1">
    <source>
        <dbReference type="ARBA" id="ARBA00023002"/>
    </source>
</evidence>
<keyword evidence="1" id="KW-0560">Oxidoreductase</keyword>
<reference evidence="3 4" key="1">
    <citation type="journal article" date="2014" name="BMC Genomics">
        <title>Comparison of environmental and isolate Sulfobacillus genomes reveals diverse carbon, sulfur, nitrogen, and hydrogen metabolisms.</title>
        <authorList>
            <person name="Justice N.B."/>
            <person name="Norman A."/>
            <person name="Brown C.T."/>
            <person name="Singh A."/>
            <person name="Thomas B.C."/>
            <person name="Banfield J.F."/>
        </authorList>
    </citation>
    <scope>NUCLEOTIDE SEQUENCE [LARGE SCALE GENOMIC DNA]</scope>
    <source>
        <strain evidence="3">AMDSBA4</strain>
    </source>
</reference>
<dbReference type="AlphaFoldDB" id="A0A2T2WVA7"/>
<dbReference type="PANTHER" id="PTHR43364">
    <property type="entry name" value="NADH-SPECIFIC METHYLGLYOXAL REDUCTASE-RELATED"/>
    <property type="match status" value="1"/>
</dbReference>
<dbReference type="GO" id="GO:0016491">
    <property type="term" value="F:oxidoreductase activity"/>
    <property type="evidence" value="ECO:0007669"/>
    <property type="project" value="UniProtKB-KW"/>
</dbReference>
<dbReference type="Pfam" id="PF00248">
    <property type="entry name" value="Aldo_ket_red"/>
    <property type="match status" value="1"/>
</dbReference>
<dbReference type="InterPro" id="IPR023210">
    <property type="entry name" value="NADP_OxRdtase_dom"/>
</dbReference>
<feature type="domain" description="NADP-dependent oxidoreductase" evidence="2">
    <location>
        <begin position="17"/>
        <end position="315"/>
    </location>
</feature>
<dbReference type="Proteomes" id="UP000242972">
    <property type="component" value="Unassembled WGS sequence"/>
</dbReference>
<dbReference type="InterPro" id="IPR050523">
    <property type="entry name" value="AKR_Detox_Biosynth"/>
</dbReference>
<protein>
    <submittedName>
        <fullName evidence="3">Aldo/keto reductase</fullName>
    </submittedName>
</protein>
<dbReference type="Gene3D" id="3.20.20.100">
    <property type="entry name" value="NADP-dependent oxidoreductase domain"/>
    <property type="match status" value="1"/>
</dbReference>
<name>A0A2T2WVA7_9FIRM</name>
<gene>
    <name evidence="3" type="ORF">C7B46_20215</name>
</gene>
<dbReference type="SUPFAM" id="SSF51430">
    <property type="entry name" value="NAD(P)-linked oxidoreductase"/>
    <property type="match status" value="1"/>
</dbReference>
<accession>A0A2T2WVA7</accession>
<proteinExistence type="predicted"/>